<feature type="region of interest" description="Disordered" evidence="1">
    <location>
        <begin position="31"/>
        <end position="57"/>
    </location>
</feature>
<keyword evidence="4" id="KW-1185">Reference proteome</keyword>
<dbReference type="EMBL" id="BAABFU010000001">
    <property type="protein sequence ID" value="GAA4347336.1"/>
    <property type="molecule type" value="Genomic_DNA"/>
</dbReference>
<dbReference type="Pfam" id="PF12450">
    <property type="entry name" value="vWF_A"/>
    <property type="match status" value="1"/>
</dbReference>
<dbReference type="Pfam" id="PF00092">
    <property type="entry name" value="VWA"/>
    <property type="match status" value="1"/>
</dbReference>
<dbReference type="InterPro" id="IPR036465">
    <property type="entry name" value="vWFA_dom_sf"/>
</dbReference>
<dbReference type="InterPro" id="IPR021908">
    <property type="entry name" value="YfbK_C"/>
</dbReference>
<reference evidence="4" key="1">
    <citation type="journal article" date="2019" name="Int. J. Syst. Evol. Microbiol.">
        <title>The Global Catalogue of Microorganisms (GCM) 10K type strain sequencing project: providing services to taxonomists for standard genome sequencing and annotation.</title>
        <authorList>
            <consortium name="The Broad Institute Genomics Platform"/>
            <consortium name="The Broad Institute Genome Sequencing Center for Infectious Disease"/>
            <person name="Wu L."/>
            <person name="Ma J."/>
        </authorList>
    </citation>
    <scope>NUCLEOTIDE SEQUENCE [LARGE SCALE GENOMIC DNA]</scope>
    <source>
        <strain evidence="4">JCM 17727</strain>
    </source>
</reference>
<dbReference type="Gene3D" id="3.40.50.410">
    <property type="entry name" value="von Willebrand factor, type A domain"/>
    <property type="match status" value="1"/>
</dbReference>
<gene>
    <name evidence="3" type="ORF">GCM10023150_09680</name>
</gene>
<dbReference type="PROSITE" id="PS50234">
    <property type="entry name" value="VWFA"/>
    <property type="match status" value="1"/>
</dbReference>
<organism evidence="3 4">
    <name type="scientific">Kangiella taiwanensis</name>
    <dbReference type="NCBI Taxonomy" id="1079179"/>
    <lineage>
        <taxon>Bacteria</taxon>
        <taxon>Pseudomonadati</taxon>
        <taxon>Pseudomonadota</taxon>
        <taxon>Gammaproteobacteria</taxon>
        <taxon>Kangiellales</taxon>
        <taxon>Kangiellaceae</taxon>
        <taxon>Kangiella</taxon>
    </lineage>
</organism>
<proteinExistence type="predicted"/>
<evidence type="ECO:0000256" key="1">
    <source>
        <dbReference type="SAM" id="MobiDB-lite"/>
    </source>
</evidence>
<evidence type="ECO:0000313" key="4">
    <source>
        <dbReference type="Proteomes" id="UP001501294"/>
    </source>
</evidence>
<dbReference type="SUPFAM" id="SSF53300">
    <property type="entry name" value="vWA-like"/>
    <property type="match status" value="1"/>
</dbReference>
<accession>A0ABP8HY60</accession>
<dbReference type="InterPro" id="IPR002035">
    <property type="entry name" value="VWF_A"/>
</dbReference>
<sequence>MKQKKVVQQFKYSLVAGLVIMGLGACQSAHDQERDHELSDAVAAKQAQAERQQQNVMRKERKEMRAAHEAEMIVVTGSRVSRADANLAPQKVMMPAPRNPASYSDVNREQYQEIEPSDVHSTLEQPVSTFSIDVDTGSYSNVRRMLNDGYLPPSDAVRLEEFVNYFNYDYPNPDSEEMPFSVSTEAMKAPWNDSAHLVQIGIKGYEEKPVDLPPSNLVFLVDVSGSMQSDDKLGLVKKALKMLAKGSRAEDKISLVVYAGASGVVLEPTAANNRVKIEQALDSLTAGGSTNGGAGIELAYKMAEQAFIKGGINRVILATDGDFNVGTVSRDHLIDMVERKRKTGISFSALGFGTGNYNEHLMEQLADKGNGNYGYIDNLLEAKKLLVDQRAGTLMTIAKDVKIQVEFNPAVVAEYRLLGYQNRMLEREDFNNDKVDAGEIGAGHTVTALYEIVLQDSDGKRMEPLRYSDNHPQDGKAMAKNLEEAAMISLRYKLPDQDKSTLYRDYLTAAQVNAAKGGDNIRFAASVASFAELLRGGKFLSDWSWDDAKRLAQQSKGDDANGYRGELIQLVGMAQVLDEQSATGSR</sequence>
<dbReference type="InterPro" id="IPR051173">
    <property type="entry name" value="Ca_channel_alpha-2/delta"/>
</dbReference>
<evidence type="ECO:0000313" key="3">
    <source>
        <dbReference type="EMBL" id="GAA4347336.1"/>
    </source>
</evidence>
<dbReference type="Pfam" id="PF12034">
    <property type="entry name" value="YfbK_C"/>
    <property type="match status" value="1"/>
</dbReference>
<dbReference type="PANTHER" id="PTHR10166:SF37">
    <property type="entry name" value="STOLID, ISOFORM H"/>
    <property type="match status" value="1"/>
</dbReference>
<feature type="domain" description="VWFA" evidence="2">
    <location>
        <begin position="216"/>
        <end position="397"/>
    </location>
</feature>
<dbReference type="PANTHER" id="PTHR10166">
    <property type="entry name" value="VOLTAGE-DEPENDENT CALCIUM CHANNEL SUBUNIT ALPHA-2/DELTA-RELATED"/>
    <property type="match status" value="1"/>
</dbReference>
<comment type="caution">
    <text evidence="3">The sequence shown here is derived from an EMBL/GenBank/DDBJ whole genome shotgun (WGS) entry which is preliminary data.</text>
</comment>
<dbReference type="InterPro" id="IPR022156">
    <property type="entry name" value="Uncharacterised_YfbK_N"/>
</dbReference>
<dbReference type="Proteomes" id="UP001501294">
    <property type="component" value="Unassembled WGS sequence"/>
</dbReference>
<dbReference type="RefSeq" id="WP_223576720.1">
    <property type="nucleotide sequence ID" value="NZ_BAABFU010000001.1"/>
</dbReference>
<dbReference type="PROSITE" id="PS51257">
    <property type="entry name" value="PROKAR_LIPOPROTEIN"/>
    <property type="match status" value="1"/>
</dbReference>
<dbReference type="SMART" id="SM00327">
    <property type="entry name" value="VWA"/>
    <property type="match status" value="1"/>
</dbReference>
<evidence type="ECO:0000259" key="2">
    <source>
        <dbReference type="PROSITE" id="PS50234"/>
    </source>
</evidence>
<dbReference type="CDD" id="cd01465">
    <property type="entry name" value="vWA_subgroup"/>
    <property type="match status" value="1"/>
</dbReference>
<name>A0ABP8HY60_9GAMM</name>
<protein>
    <submittedName>
        <fullName evidence="3">VWA domain-containing protein</fullName>
    </submittedName>
</protein>
<feature type="compositionally biased region" description="Low complexity" evidence="1">
    <location>
        <begin position="41"/>
        <end position="54"/>
    </location>
</feature>